<dbReference type="Pfam" id="PF20638">
    <property type="entry name" value="ATG5_UblA"/>
    <property type="match status" value="1"/>
</dbReference>
<comment type="function">
    <text evidence="5">Involved in autophagic vesicle formation.</text>
</comment>
<comment type="subcellular location">
    <subcellularLocation>
        <location evidence="5">Preautophagosomal structure membrane</location>
        <topology evidence="5">Peripheral membrane protein</topology>
    </subcellularLocation>
</comment>
<organism evidence="9">
    <name type="scientific">Zooxanthella nutricula</name>
    <dbReference type="NCBI Taxonomy" id="1333877"/>
    <lineage>
        <taxon>Eukaryota</taxon>
        <taxon>Sar</taxon>
        <taxon>Alveolata</taxon>
        <taxon>Dinophyceae</taxon>
        <taxon>Peridiniales</taxon>
        <taxon>Peridiniales incertae sedis</taxon>
        <taxon>Zooxanthella</taxon>
    </lineage>
</organism>
<dbReference type="PANTHER" id="PTHR13040:SF2">
    <property type="entry name" value="AUTOPHAGY PROTEIN 5"/>
    <property type="match status" value="1"/>
</dbReference>
<evidence type="ECO:0000259" key="7">
    <source>
        <dbReference type="Pfam" id="PF20637"/>
    </source>
</evidence>
<dbReference type="EMBL" id="HBGW01089726">
    <property type="protein sequence ID" value="CAD9639123.1"/>
    <property type="molecule type" value="Transcribed_RNA"/>
</dbReference>
<dbReference type="GO" id="GO:0000422">
    <property type="term" value="P:autophagy of mitochondrion"/>
    <property type="evidence" value="ECO:0007669"/>
    <property type="project" value="TreeGrafter"/>
</dbReference>
<dbReference type="GO" id="GO:0044233">
    <property type="term" value="C:mitochondria-associated endoplasmic reticulum membrane contact site"/>
    <property type="evidence" value="ECO:0007669"/>
    <property type="project" value="TreeGrafter"/>
</dbReference>
<comment type="similarity">
    <text evidence="1 5">Belongs to the ATG5 family.</text>
</comment>
<dbReference type="GO" id="GO:0005776">
    <property type="term" value="C:autophagosome"/>
    <property type="evidence" value="ECO:0007669"/>
    <property type="project" value="TreeGrafter"/>
</dbReference>
<feature type="domain" description="Autophagy protein ATG5 alpha-helical bundle region" evidence="7">
    <location>
        <begin position="127"/>
        <end position="179"/>
    </location>
</feature>
<evidence type="ECO:0000256" key="1">
    <source>
        <dbReference type="ARBA" id="ARBA00006910"/>
    </source>
</evidence>
<name>A0A7S2QCZ1_9DINO</name>
<dbReference type="AlphaFoldDB" id="A0A7S2QCZ1"/>
<feature type="domain" description="Autophagy protein ATG5 UblB" evidence="6">
    <location>
        <begin position="190"/>
        <end position="283"/>
    </location>
</feature>
<evidence type="ECO:0000259" key="8">
    <source>
        <dbReference type="Pfam" id="PF20638"/>
    </source>
</evidence>
<gene>
    <name evidence="9" type="ORF">BRAN1462_LOCUS56945</name>
</gene>
<dbReference type="InterPro" id="IPR007239">
    <property type="entry name" value="Atg5"/>
</dbReference>
<evidence type="ECO:0000256" key="3">
    <source>
        <dbReference type="ARBA" id="ARBA00022843"/>
    </source>
</evidence>
<dbReference type="InterPro" id="IPR048940">
    <property type="entry name" value="ATG5_HBR"/>
</dbReference>
<proteinExistence type="inferred from homology"/>
<dbReference type="GO" id="GO:0006995">
    <property type="term" value="P:cellular response to nitrogen starvation"/>
    <property type="evidence" value="ECO:0007669"/>
    <property type="project" value="TreeGrafter"/>
</dbReference>
<accession>A0A7S2QCZ1</accession>
<dbReference type="InterPro" id="IPR048939">
    <property type="entry name" value="ATG5_UblA"/>
</dbReference>
<dbReference type="Gene3D" id="3.10.20.90">
    <property type="entry name" value="Phosphatidylinositol 3-kinase Catalytic Subunit, Chain A, domain 1"/>
    <property type="match status" value="1"/>
</dbReference>
<dbReference type="GO" id="GO:0061908">
    <property type="term" value="C:phagophore"/>
    <property type="evidence" value="ECO:0007669"/>
    <property type="project" value="TreeGrafter"/>
</dbReference>
<protein>
    <recommendedName>
        <fullName evidence="5">Autophagy protein 5</fullName>
    </recommendedName>
</protein>
<keyword evidence="4 5" id="KW-0072">Autophagy</keyword>
<dbReference type="PANTHER" id="PTHR13040">
    <property type="entry name" value="AUTOPHAGY PROTEIN 5"/>
    <property type="match status" value="1"/>
</dbReference>
<dbReference type="Pfam" id="PF04106">
    <property type="entry name" value="ATG5_UblB"/>
    <property type="match status" value="1"/>
</dbReference>
<comment type="subunit">
    <text evidence="5">Conjugated with ATG12.</text>
</comment>
<dbReference type="GO" id="GO:0034727">
    <property type="term" value="P:piecemeal microautophagy of the nucleus"/>
    <property type="evidence" value="ECO:0007669"/>
    <property type="project" value="TreeGrafter"/>
</dbReference>
<dbReference type="Pfam" id="PF20637">
    <property type="entry name" value="ATG5_HBR"/>
    <property type="match status" value="1"/>
</dbReference>
<dbReference type="InterPro" id="IPR042527">
    <property type="entry name" value="Atg5_UblA_dom_sf"/>
</dbReference>
<dbReference type="GO" id="GO:0034274">
    <property type="term" value="C:Atg12-Atg5-Atg16 complex"/>
    <property type="evidence" value="ECO:0007669"/>
    <property type="project" value="TreeGrafter"/>
</dbReference>
<keyword evidence="3 5" id="KW-0832">Ubl conjugation</keyword>
<dbReference type="Gene3D" id="3.10.20.620">
    <property type="match status" value="1"/>
</dbReference>
<evidence type="ECO:0000256" key="5">
    <source>
        <dbReference type="RuleBase" id="RU361202"/>
    </source>
</evidence>
<dbReference type="GO" id="GO:0019776">
    <property type="term" value="F:Atg8-family ligase activity"/>
    <property type="evidence" value="ECO:0007669"/>
    <property type="project" value="TreeGrafter"/>
</dbReference>
<dbReference type="InterPro" id="IPR048318">
    <property type="entry name" value="ATG5_UblB"/>
</dbReference>
<dbReference type="InterPro" id="IPR042526">
    <property type="entry name" value="Atg5_HR"/>
</dbReference>
<dbReference type="GO" id="GO:0034045">
    <property type="term" value="C:phagophore assembly site membrane"/>
    <property type="evidence" value="ECO:0007669"/>
    <property type="project" value="UniProtKB-SubCell"/>
</dbReference>
<feature type="domain" description="Autophagy protein ATG5 UblA" evidence="8">
    <location>
        <begin position="16"/>
        <end position="110"/>
    </location>
</feature>
<evidence type="ECO:0000256" key="4">
    <source>
        <dbReference type="ARBA" id="ARBA00023006"/>
    </source>
</evidence>
<sequence>MASLTEFDVQRRMCGGRVLLRVRLSCDEIAWVTEPCPLFVLAPRLAYLPFFFHEVFEHFKAFVPPLIGQSYELWFDYAGVPLRWHYPIGVLVDVLVGTEVPTPLDLTVHFRGGPAKEVLPFSGIGDLKNAVMSAIRQAVFLQHGSATPWSKLPMQQQQRLWDAIKTADLEGCCAIRRSLLCESLSRCKGLPVRVHLGGAAAKHTVLLHPAPAFQSDDAGGALVSVGGFLSSVLPPLVDERAGHFSVVEGVEVIAHGIHIPLETPLYWIALHASYLDQFVHLVVRLPSANPTPLSPTCDAGGGLGT</sequence>
<reference evidence="9" key="1">
    <citation type="submission" date="2021-01" db="EMBL/GenBank/DDBJ databases">
        <authorList>
            <person name="Corre E."/>
            <person name="Pelletier E."/>
            <person name="Niang G."/>
            <person name="Scheremetjew M."/>
            <person name="Finn R."/>
            <person name="Kale V."/>
            <person name="Holt S."/>
            <person name="Cochrane G."/>
            <person name="Meng A."/>
            <person name="Brown T."/>
            <person name="Cohen L."/>
        </authorList>
    </citation>
    <scope>NUCLEOTIDE SEQUENCE</scope>
    <source>
        <strain evidence="9">RCC3387</strain>
    </source>
</reference>
<evidence type="ECO:0000259" key="6">
    <source>
        <dbReference type="Pfam" id="PF04106"/>
    </source>
</evidence>
<keyword evidence="2 5" id="KW-1017">Isopeptide bond</keyword>
<keyword evidence="5" id="KW-0472">Membrane</keyword>
<evidence type="ECO:0000256" key="2">
    <source>
        <dbReference type="ARBA" id="ARBA00022499"/>
    </source>
</evidence>
<evidence type="ECO:0000313" key="9">
    <source>
        <dbReference type="EMBL" id="CAD9639123.1"/>
    </source>
</evidence>
<dbReference type="Gene3D" id="1.10.246.190">
    <property type="entry name" value="Autophagy protein Apg5, helix rich domain"/>
    <property type="match status" value="1"/>
</dbReference>